<comment type="caution">
    <text evidence="3">The sequence shown here is derived from an EMBL/GenBank/DDBJ whole genome shotgun (WGS) entry which is preliminary data.</text>
</comment>
<dbReference type="GO" id="GO:0016791">
    <property type="term" value="F:phosphatase activity"/>
    <property type="evidence" value="ECO:0007669"/>
    <property type="project" value="TreeGrafter"/>
</dbReference>
<evidence type="ECO:0000313" key="4">
    <source>
        <dbReference type="Proteomes" id="UP001293593"/>
    </source>
</evidence>
<dbReference type="InterPro" id="IPR013078">
    <property type="entry name" value="His_Pase_superF_clade-1"/>
</dbReference>
<organism evidence="3 4">
    <name type="scientific">Acacia crassicarpa</name>
    <name type="common">northern wattle</name>
    <dbReference type="NCBI Taxonomy" id="499986"/>
    <lineage>
        <taxon>Eukaryota</taxon>
        <taxon>Viridiplantae</taxon>
        <taxon>Streptophyta</taxon>
        <taxon>Embryophyta</taxon>
        <taxon>Tracheophyta</taxon>
        <taxon>Spermatophyta</taxon>
        <taxon>Magnoliopsida</taxon>
        <taxon>eudicotyledons</taxon>
        <taxon>Gunneridae</taxon>
        <taxon>Pentapetalae</taxon>
        <taxon>rosids</taxon>
        <taxon>fabids</taxon>
        <taxon>Fabales</taxon>
        <taxon>Fabaceae</taxon>
        <taxon>Caesalpinioideae</taxon>
        <taxon>mimosoid clade</taxon>
        <taxon>Acacieae</taxon>
        <taxon>Acacia</taxon>
    </lineage>
</organism>
<protein>
    <submittedName>
        <fullName evidence="3">Uncharacterized protein</fullName>
    </submittedName>
</protein>
<comment type="similarity">
    <text evidence="1">Belongs to the phosphoglycerate mutase family.</text>
</comment>
<dbReference type="PANTHER" id="PTHR48100">
    <property type="entry name" value="BROAD-SPECIFICITY PHOSPHATASE YOR283W-RELATED"/>
    <property type="match status" value="1"/>
</dbReference>
<keyword evidence="4" id="KW-1185">Reference proteome</keyword>
<evidence type="ECO:0000256" key="1">
    <source>
        <dbReference type="ARBA" id="ARBA00038362"/>
    </source>
</evidence>
<gene>
    <name evidence="3" type="ORF">QN277_003230</name>
</gene>
<sequence length="91" mass="10073">MEVPESLSRERKVSAVYSSDLKRAYETAQIIATKCGLLEVVIDPDLRERHLGVLRGMSRREAPKTNPTAFEAMDRGQEIPGGGESVDQLSE</sequence>
<dbReference type="CDD" id="cd07067">
    <property type="entry name" value="HP_PGM_like"/>
    <property type="match status" value="1"/>
</dbReference>
<dbReference type="SUPFAM" id="SSF53254">
    <property type="entry name" value="Phosphoglycerate mutase-like"/>
    <property type="match status" value="1"/>
</dbReference>
<reference evidence="3" key="1">
    <citation type="submission" date="2023-10" db="EMBL/GenBank/DDBJ databases">
        <title>Chromosome-level genome of the transformable northern wattle, Acacia crassicarpa.</title>
        <authorList>
            <person name="Massaro I."/>
            <person name="Sinha N.R."/>
            <person name="Poethig S."/>
            <person name="Leichty A.R."/>
        </authorList>
    </citation>
    <scope>NUCLEOTIDE SEQUENCE</scope>
    <source>
        <strain evidence="3">Acra3RX</strain>
        <tissue evidence="3">Leaf</tissue>
    </source>
</reference>
<dbReference type="GO" id="GO:0005829">
    <property type="term" value="C:cytosol"/>
    <property type="evidence" value="ECO:0007669"/>
    <property type="project" value="TreeGrafter"/>
</dbReference>
<dbReference type="EMBL" id="JAWXYG010000010">
    <property type="protein sequence ID" value="KAK4260059.1"/>
    <property type="molecule type" value="Genomic_DNA"/>
</dbReference>
<dbReference type="Gene3D" id="3.40.50.1240">
    <property type="entry name" value="Phosphoglycerate mutase-like"/>
    <property type="match status" value="1"/>
</dbReference>
<dbReference type="AlphaFoldDB" id="A0AAE1JVD7"/>
<dbReference type="InterPro" id="IPR029033">
    <property type="entry name" value="His_PPase_superfam"/>
</dbReference>
<proteinExistence type="inferred from homology"/>
<name>A0AAE1JVD7_9FABA</name>
<dbReference type="Proteomes" id="UP001293593">
    <property type="component" value="Unassembled WGS sequence"/>
</dbReference>
<dbReference type="InterPro" id="IPR050275">
    <property type="entry name" value="PGM_Phosphatase"/>
</dbReference>
<evidence type="ECO:0000313" key="3">
    <source>
        <dbReference type="EMBL" id="KAK4260059.1"/>
    </source>
</evidence>
<dbReference type="PANTHER" id="PTHR48100:SF34">
    <property type="entry name" value="PHOSPHOGLYCERATE MUTASE-LIKE PROTEIN 4"/>
    <property type="match status" value="1"/>
</dbReference>
<dbReference type="Pfam" id="PF00300">
    <property type="entry name" value="His_Phos_1"/>
    <property type="match status" value="1"/>
</dbReference>
<feature type="region of interest" description="Disordered" evidence="2">
    <location>
        <begin position="59"/>
        <end position="91"/>
    </location>
</feature>
<accession>A0AAE1JVD7</accession>
<evidence type="ECO:0000256" key="2">
    <source>
        <dbReference type="SAM" id="MobiDB-lite"/>
    </source>
</evidence>